<reference evidence="16" key="1">
    <citation type="submission" date="2018-06" db="EMBL/GenBank/DDBJ databases">
        <title>The Anaplasma ovis genome reveals a high proportion of pseudogenes.</title>
        <authorList>
            <person name="Liu Z."/>
            <person name="Peasley A.M."/>
            <person name="Yang J."/>
            <person name="Li Y."/>
            <person name="Guan G."/>
            <person name="Luo J."/>
            <person name="Yin H."/>
            <person name="Brayton K.A."/>
        </authorList>
    </citation>
    <scope>NUCLEOTIDE SEQUENCE [LARGE SCALE GENOMIC DNA]</scope>
    <source>
        <strain evidence="16">Haibei</strain>
    </source>
</reference>
<evidence type="ECO:0000256" key="13">
    <source>
        <dbReference type="SAM" id="Phobius"/>
    </source>
</evidence>
<evidence type="ECO:0000313" key="16">
    <source>
        <dbReference type="Proteomes" id="UP000259762"/>
    </source>
</evidence>
<dbReference type="GO" id="GO:0046872">
    <property type="term" value="F:metal ion binding"/>
    <property type="evidence" value="ECO:0007669"/>
    <property type="project" value="UniProtKB-KW"/>
</dbReference>
<evidence type="ECO:0000256" key="1">
    <source>
        <dbReference type="ARBA" id="ARBA00001970"/>
    </source>
</evidence>
<evidence type="ECO:0000256" key="11">
    <source>
        <dbReference type="ARBA" id="ARBA00023136"/>
    </source>
</evidence>
<feature type="transmembrane region" description="Helical" evidence="13">
    <location>
        <begin position="12"/>
        <end position="34"/>
    </location>
</feature>
<sequence length="175" mass="19211">MVGDRFSLPVRVLHWVMALGIIGILTLGFLMVYAPPADEPTKRLMFMVHKACGMVALALLGVRVVLRLLSTTPPYPEGISRTSIVLAKATHFVLYLLMLCVPVSGYIMSSAAGHPVYMVYFSVPAIVPKNESVSAFFSGVHEVAVFTLVFVVVLHILGAVKHVIFDKENVFKRII</sequence>
<dbReference type="InterPro" id="IPR011577">
    <property type="entry name" value="Cyt_b561_bac/Ni-Hgenase"/>
</dbReference>
<dbReference type="GO" id="GO:0005886">
    <property type="term" value="C:plasma membrane"/>
    <property type="evidence" value="ECO:0007669"/>
    <property type="project" value="UniProtKB-SubCell"/>
</dbReference>
<evidence type="ECO:0000256" key="9">
    <source>
        <dbReference type="ARBA" id="ARBA00022989"/>
    </source>
</evidence>
<evidence type="ECO:0000256" key="12">
    <source>
        <dbReference type="ARBA" id="ARBA00037975"/>
    </source>
</evidence>
<dbReference type="OrthoDB" id="1247465at2"/>
<dbReference type="PANTHER" id="PTHR30529">
    <property type="entry name" value="CYTOCHROME B561"/>
    <property type="match status" value="1"/>
</dbReference>
<proteinExistence type="inferred from homology"/>
<evidence type="ECO:0000256" key="8">
    <source>
        <dbReference type="ARBA" id="ARBA00022982"/>
    </source>
</evidence>
<keyword evidence="11 13" id="KW-0472">Membrane</keyword>
<reference evidence="15 16" key="2">
    <citation type="journal article" date="2019" name="BMC Genomics">
        <title>The Anaplasma ovis genome reveals a high proportion of pseudogenes.</title>
        <authorList>
            <person name="Liu Z."/>
            <person name="Peasley A.M."/>
            <person name="Yang J."/>
            <person name="Li Y."/>
            <person name="Guan G."/>
            <person name="Luo J."/>
            <person name="Yin H."/>
            <person name="Brayton K.A."/>
        </authorList>
    </citation>
    <scope>NUCLEOTIDE SEQUENCE [LARGE SCALE GENOMIC DNA]</scope>
    <source>
        <strain evidence="15 16">Haibei</strain>
    </source>
</reference>
<keyword evidence="5" id="KW-0349">Heme</keyword>
<keyword evidence="16" id="KW-1185">Reference proteome</keyword>
<comment type="cofactor">
    <cofactor evidence="1">
        <name>heme b</name>
        <dbReference type="ChEBI" id="CHEBI:60344"/>
    </cofactor>
</comment>
<dbReference type="GO" id="GO:0022904">
    <property type="term" value="P:respiratory electron transport chain"/>
    <property type="evidence" value="ECO:0007669"/>
    <property type="project" value="InterPro"/>
</dbReference>
<keyword evidence="8" id="KW-0249">Electron transport</keyword>
<feature type="transmembrane region" description="Helical" evidence="13">
    <location>
        <begin position="46"/>
        <end position="66"/>
    </location>
</feature>
<evidence type="ECO:0000259" key="14">
    <source>
        <dbReference type="Pfam" id="PF01292"/>
    </source>
</evidence>
<dbReference type="InterPro" id="IPR052168">
    <property type="entry name" value="Cytochrome_b561_oxidase"/>
</dbReference>
<evidence type="ECO:0000256" key="6">
    <source>
        <dbReference type="ARBA" id="ARBA00022692"/>
    </source>
</evidence>
<feature type="transmembrane region" description="Helical" evidence="13">
    <location>
        <begin position="86"/>
        <end position="108"/>
    </location>
</feature>
<evidence type="ECO:0000256" key="5">
    <source>
        <dbReference type="ARBA" id="ARBA00022617"/>
    </source>
</evidence>
<keyword evidence="6 13" id="KW-0812">Transmembrane</keyword>
<dbReference type="GO" id="GO:0020037">
    <property type="term" value="F:heme binding"/>
    <property type="evidence" value="ECO:0007669"/>
    <property type="project" value="TreeGrafter"/>
</dbReference>
<dbReference type="EMBL" id="CP015994">
    <property type="protein sequence ID" value="ASI48139.1"/>
    <property type="molecule type" value="Genomic_DNA"/>
</dbReference>
<protein>
    <submittedName>
        <fullName evidence="15">Cytochrome B</fullName>
    </submittedName>
</protein>
<keyword evidence="9 13" id="KW-1133">Transmembrane helix</keyword>
<dbReference type="Gene3D" id="1.20.950.20">
    <property type="entry name" value="Transmembrane di-heme cytochromes, Chain C"/>
    <property type="match status" value="1"/>
</dbReference>
<dbReference type="InterPro" id="IPR016174">
    <property type="entry name" value="Di-haem_cyt_TM"/>
</dbReference>
<gene>
    <name evidence="15" type="ORF">AOV_00690</name>
</gene>
<keyword evidence="3" id="KW-0813">Transport</keyword>
<comment type="similarity">
    <text evidence="12">Belongs to the cytochrome b561 family.</text>
</comment>
<comment type="subcellular location">
    <subcellularLocation>
        <location evidence="2">Cell membrane</location>
        <topology evidence="2">Multi-pass membrane protein</topology>
    </subcellularLocation>
</comment>
<organism evidence="15 16">
    <name type="scientific">Anaplasma ovis str. Haibei</name>
    <dbReference type="NCBI Taxonomy" id="1248439"/>
    <lineage>
        <taxon>Bacteria</taxon>
        <taxon>Pseudomonadati</taxon>
        <taxon>Pseudomonadota</taxon>
        <taxon>Alphaproteobacteria</taxon>
        <taxon>Rickettsiales</taxon>
        <taxon>Anaplasmataceae</taxon>
        <taxon>Anaplasma</taxon>
    </lineage>
</organism>
<accession>A0A2Z2L8Z9</accession>
<name>A0A2Z2L8Z9_9RICK</name>
<dbReference type="Proteomes" id="UP000259762">
    <property type="component" value="Chromosome"/>
</dbReference>
<evidence type="ECO:0000256" key="7">
    <source>
        <dbReference type="ARBA" id="ARBA00022723"/>
    </source>
</evidence>
<evidence type="ECO:0000256" key="2">
    <source>
        <dbReference type="ARBA" id="ARBA00004651"/>
    </source>
</evidence>
<keyword evidence="4" id="KW-1003">Cell membrane</keyword>
<keyword evidence="7" id="KW-0479">Metal-binding</keyword>
<dbReference type="AlphaFoldDB" id="A0A2Z2L8Z9"/>
<dbReference type="Pfam" id="PF01292">
    <property type="entry name" value="Ni_hydr_CYTB"/>
    <property type="match status" value="1"/>
</dbReference>
<evidence type="ECO:0000256" key="4">
    <source>
        <dbReference type="ARBA" id="ARBA00022475"/>
    </source>
</evidence>
<feature type="transmembrane region" description="Helical" evidence="13">
    <location>
        <begin position="143"/>
        <end position="164"/>
    </location>
</feature>
<feature type="domain" description="Cytochrome b561 bacterial/Ni-hydrogenase" evidence="14">
    <location>
        <begin position="5"/>
        <end position="175"/>
    </location>
</feature>
<dbReference type="KEGG" id="aoh:AOV_00690"/>
<evidence type="ECO:0000256" key="10">
    <source>
        <dbReference type="ARBA" id="ARBA00023004"/>
    </source>
</evidence>
<dbReference type="SUPFAM" id="SSF81342">
    <property type="entry name" value="Transmembrane di-heme cytochromes"/>
    <property type="match status" value="1"/>
</dbReference>
<evidence type="ECO:0000256" key="3">
    <source>
        <dbReference type="ARBA" id="ARBA00022448"/>
    </source>
</evidence>
<dbReference type="PANTHER" id="PTHR30529:SF1">
    <property type="entry name" value="CYTOCHROME B561 HOMOLOG 2"/>
    <property type="match status" value="1"/>
</dbReference>
<evidence type="ECO:0000313" key="15">
    <source>
        <dbReference type="EMBL" id="ASI48139.1"/>
    </source>
</evidence>
<keyword evidence="10" id="KW-0408">Iron</keyword>
<dbReference type="GO" id="GO:0009055">
    <property type="term" value="F:electron transfer activity"/>
    <property type="evidence" value="ECO:0007669"/>
    <property type="project" value="InterPro"/>
</dbReference>